<dbReference type="SUPFAM" id="SSF53448">
    <property type="entry name" value="Nucleotide-diphospho-sugar transferases"/>
    <property type="match status" value="1"/>
</dbReference>
<gene>
    <name evidence="2" type="ORF">FA045_02700</name>
</gene>
<dbReference type="OrthoDB" id="6638511at2"/>
<feature type="domain" description="Glycosyltransferase 2-like" evidence="1">
    <location>
        <begin position="4"/>
        <end position="119"/>
    </location>
</feature>
<dbReference type="Proteomes" id="UP000310477">
    <property type="component" value="Unassembled WGS sequence"/>
</dbReference>
<dbReference type="GO" id="GO:0016758">
    <property type="term" value="F:hexosyltransferase activity"/>
    <property type="evidence" value="ECO:0007669"/>
    <property type="project" value="UniProtKB-ARBA"/>
</dbReference>
<dbReference type="PANTHER" id="PTHR22916">
    <property type="entry name" value="GLYCOSYLTRANSFERASE"/>
    <property type="match status" value="1"/>
</dbReference>
<keyword evidence="2" id="KW-0808">Transferase</keyword>
<evidence type="ECO:0000313" key="3">
    <source>
        <dbReference type="Proteomes" id="UP000310477"/>
    </source>
</evidence>
<dbReference type="InterPro" id="IPR001173">
    <property type="entry name" value="Glyco_trans_2-like"/>
</dbReference>
<organism evidence="2 3">
    <name type="scientific">Pedobacter cryotolerans</name>
    <dbReference type="NCBI Taxonomy" id="2571270"/>
    <lineage>
        <taxon>Bacteria</taxon>
        <taxon>Pseudomonadati</taxon>
        <taxon>Bacteroidota</taxon>
        <taxon>Sphingobacteriia</taxon>
        <taxon>Sphingobacteriales</taxon>
        <taxon>Sphingobacteriaceae</taxon>
        <taxon>Pedobacter</taxon>
    </lineage>
</organism>
<name>A0A4U1CDV9_9SPHI</name>
<dbReference type="CDD" id="cd00761">
    <property type="entry name" value="Glyco_tranf_GTA_type"/>
    <property type="match status" value="1"/>
</dbReference>
<dbReference type="Gene3D" id="3.90.550.10">
    <property type="entry name" value="Spore Coat Polysaccharide Biosynthesis Protein SpsA, Chain A"/>
    <property type="match status" value="1"/>
</dbReference>
<comment type="caution">
    <text evidence="2">The sequence shown here is derived from an EMBL/GenBank/DDBJ whole genome shotgun (WGS) entry which is preliminary data.</text>
</comment>
<dbReference type="InterPro" id="IPR029044">
    <property type="entry name" value="Nucleotide-diphossugar_trans"/>
</dbReference>
<protein>
    <submittedName>
        <fullName evidence="2">Glycosyltransferase family 2 protein</fullName>
    </submittedName>
</protein>
<dbReference type="Pfam" id="PF00535">
    <property type="entry name" value="Glycos_transf_2"/>
    <property type="match status" value="1"/>
</dbReference>
<evidence type="ECO:0000313" key="2">
    <source>
        <dbReference type="EMBL" id="TKC03497.1"/>
    </source>
</evidence>
<evidence type="ECO:0000259" key="1">
    <source>
        <dbReference type="Pfam" id="PF00535"/>
    </source>
</evidence>
<dbReference type="AlphaFoldDB" id="A0A4U1CDV9"/>
<reference evidence="2 3" key="1">
    <citation type="submission" date="2019-04" db="EMBL/GenBank/DDBJ databases">
        <title>Pedobacter sp. AR-2-6 sp. nov., isolated from Arctic soil.</title>
        <authorList>
            <person name="Dahal R.H."/>
            <person name="Kim D.-U."/>
        </authorList>
    </citation>
    <scope>NUCLEOTIDE SEQUENCE [LARGE SCALE GENOMIC DNA]</scope>
    <source>
        <strain evidence="2 3">AR-2-6</strain>
    </source>
</reference>
<sequence length="258" mass="29301">MKVSVIIPAYNAQDTIITALNSVYNQTYRNIEIIVINDGSTDSTLEILNDFKNSRSENDIEIQIINTLNGGVSSARNNGLAKSKGELIALLDSDDEWLPNKLEFQTKYFDRFDFVAACRNNELIKFPYNVINNDFAIITLKKLLFRVAGHTSTAVFRKSIIEDVGFFDEQQSYSEDANYWMKIAKKYQMIILVKSLVITGGGKPSIGHSGLSANIKGMETGAQKNIDEMYDLKYINFGEFCFFKVFSTLKYIMRIIRL</sequence>
<dbReference type="RefSeq" id="WP_136874175.1">
    <property type="nucleotide sequence ID" value="NZ_SWBO01000001.1"/>
</dbReference>
<proteinExistence type="predicted"/>
<keyword evidence="3" id="KW-1185">Reference proteome</keyword>
<dbReference type="EMBL" id="SWBO01000001">
    <property type="protein sequence ID" value="TKC03497.1"/>
    <property type="molecule type" value="Genomic_DNA"/>
</dbReference>
<accession>A0A4U1CDV9</accession>
<dbReference type="PANTHER" id="PTHR22916:SF3">
    <property type="entry name" value="UDP-GLCNAC:BETAGAL BETA-1,3-N-ACETYLGLUCOSAMINYLTRANSFERASE-LIKE PROTEIN 1"/>
    <property type="match status" value="1"/>
</dbReference>